<dbReference type="InterPro" id="IPR036412">
    <property type="entry name" value="HAD-like_sf"/>
</dbReference>
<gene>
    <name evidence="1" type="ORF">OSR52_15365</name>
</gene>
<comment type="caution">
    <text evidence="1">The sequence shown here is derived from an EMBL/GenBank/DDBJ whole genome shotgun (WGS) entry which is preliminary data.</text>
</comment>
<dbReference type="SFLD" id="SFLDS00003">
    <property type="entry name" value="Haloacid_Dehalogenase"/>
    <property type="match status" value="1"/>
</dbReference>
<dbReference type="NCBIfam" id="TIGR01509">
    <property type="entry name" value="HAD-SF-IA-v3"/>
    <property type="match status" value="1"/>
</dbReference>
<dbReference type="InterPro" id="IPR006439">
    <property type="entry name" value="HAD-SF_hydro_IA"/>
</dbReference>
<dbReference type="InterPro" id="IPR041492">
    <property type="entry name" value="HAD_2"/>
</dbReference>
<dbReference type="PANTHER" id="PTHR18901:SF38">
    <property type="entry name" value="PSEUDOURIDINE-5'-PHOSPHATASE"/>
    <property type="match status" value="1"/>
</dbReference>
<name>A0ABT6FVF7_9FLAO</name>
<dbReference type="EMBL" id="JAPMUA010000006">
    <property type="protein sequence ID" value="MDG3587250.1"/>
    <property type="molecule type" value="Genomic_DNA"/>
</dbReference>
<evidence type="ECO:0000313" key="2">
    <source>
        <dbReference type="Proteomes" id="UP001153642"/>
    </source>
</evidence>
<dbReference type="Proteomes" id="UP001153642">
    <property type="component" value="Unassembled WGS sequence"/>
</dbReference>
<proteinExistence type="predicted"/>
<dbReference type="Gene3D" id="1.10.150.240">
    <property type="entry name" value="Putative phosphatase, domain 2"/>
    <property type="match status" value="1"/>
</dbReference>
<dbReference type="Pfam" id="PF13419">
    <property type="entry name" value="HAD_2"/>
    <property type="match status" value="1"/>
</dbReference>
<dbReference type="SUPFAM" id="SSF56784">
    <property type="entry name" value="HAD-like"/>
    <property type="match status" value="1"/>
</dbReference>
<dbReference type="NCBIfam" id="TIGR01549">
    <property type="entry name" value="HAD-SF-IA-v1"/>
    <property type="match status" value="1"/>
</dbReference>
<protein>
    <submittedName>
        <fullName evidence="1">HAD family phosphatase</fullName>
    </submittedName>
</protein>
<evidence type="ECO:0000313" key="1">
    <source>
        <dbReference type="EMBL" id="MDG3587250.1"/>
    </source>
</evidence>
<reference evidence="1" key="1">
    <citation type="submission" date="2022-11" db="EMBL/GenBank/DDBJ databases">
        <title>High-quality draft genome sequence of Galbibacter sp. strain CMA-7.</title>
        <authorList>
            <person name="Wei L."/>
            <person name="Dong C."/>
            <person name="Shao Z."/>
        </authorList>
    </citation>
    <scope>NUCLEOTIDE SEQUENCE</scope>
    <source>
        <strain evidence="1">CMA-7</strain>
    </source>
</reference>
<dbReference type="InterPro" id="IPR023214">
    <property type="entry name" value="HAD_sf"/>
</dbReference>
<dbReference type="SFLD" id="SFLDG01135">
    <property type="entry name" value="C1.5.6:_HAD__Beta-PGM__Phospha"/>
    <property type="match status" value="1"/>
</dbReference>
<dbReference type="SFLD" id="SFLDG01129">
    <property type="entry name" value="C1.5:_HAD__Beta-PGM__Phosphata"/>
    <property type="match status" value="1"/>
</dbReference>
<dbReference type="PRINTS" id="PR00413">
    <property type="entry name" value="HADHALOGNASE"/>
</dbReference>
<keyword evidence="2" id="KW-1185">Reference proteome</keyword>
<accession>A0ABT6FVF7</accession>
<dbReference type="PANTHER" id="PTHR18901">
    <property type="entry name" value="2-DEOXYGLUCOSE-6-PHOSPHATE PHOSPHATASE 2"/>
    <property type="match status" value="1"/>
</dbReference>
<dbReference type="Gene3D" id="3.40.50.1000">
    <property type="entry name" value="HAD superfamily/HAD-like"/>
    <property type="match status" value="1"/>
</dbReference>
<organism evidence="1 2">
    <name type="scientific">Galbibacter pacificus</name>
    <dbReference type="NCBI Taxonomy" id="2996052"/>
    <lineage>
        <taxon>Bacteria</taxon>
        <taxon>Pseudomonadati</taxon>
        <taxon>Bacteroidota</taxon>
        <taxon>Flavobacteriia</taxon>
        <taxon>Flavobacteriales</taxon>
        <taxon>Flavobacteriaceae</taxon>
        <taxon>Galbibacter</taxon>
    </lineage>
</organism>
<dbReference type="InterPro" id="IPR023198">
    <property type="entry name" value="PGP-like_dom2"/>
</dbReference>
<sequence>MTKNHFIFDMDGVIVDSEPVHQEILNKVFQELNLEFSVAYHHTLVGMAAIPMWEKIRTDFSIETNARELMNFHKEFLFIEMGKRKIAPVPGVIDLLLRLKKMGISISLASSSPLKLINLFIDQLEIRSYFDYLISGENIERSKPFPDIFLKVANEYGVSPDKFVVIEDSYNGVRAAKAAKMTCIGYKNPNSGNQDLSPADIIITSFTKLTDEKIKLIAT</sequence>
<dbReference type="RefSeq" id="WP_277901039.1">
    <property type="nucleotide sequence ID" value="NZ_JAPMUA010000006.1"/>
</dbReference>